<evidence type="ECO:0000313" key="2">
    <source>
        <dbReference type="EMBL" id="CAD8493910.1"/>
    </source>
</evidence>
<reference evidence="2" key="1">
    <citation type="submission" date="2021-01" db="EMBL/GenBank/DDBJ databases">
        <authorList>
            <person name="Corre E."/>
            <person name="Pelletier E."/>
            <person name="Niang G."/>
            <person name="Scheremetjew M."/>
            <person name="Finn R."/>
            <person name="Kale V."/>
            <person name="Holt S."/>
            <person name="Cochrane G."/>
            <person name="Meng A."/>
            <person name="Brown T."/>
            <person name="Cohen L."/>
        </authorList>
    </citation>
    <scope>NUCLEOTIDE SEQUENCE</scope>
    <source>
        <strain evidence="2">CCMP1374</strain>
    </source>
</reference>
<gene>
    <name evidence="2" type="ORF">PANT1444_LOCUS12721</name>
</gene>
<protein>
    <recommendedName>
        <fullName evidence="3">PSI-F</fullName>
    </recommendedName>
</protein>
<name>A0A7S0EUD7_9EUKA</name>
<accession>A0A7S0EUD7</accession>
<dbReference type="AlphaFoldDB" id="A0A7S0EUD7"/>
<organism evidence="2">
    <name type="scientific">Phaeocystis antarctica</name>
    <dbReference type="NCBI Taxonomy" id="33657"/>
    <lineage>
        <taxon>Eukaryota</taxon>
        <taxon>Haptista</taxon>
        <taxon>Haptophyta</taxon>
        <taxon>Prymnesiophyceae</taxon>
        <taxon>Phaeocystales</taxon>
        <taxon>Phaeocystaceae</taxon>
        <taxon>Phaeocystis</taxon>
    </lineage>
</organism>
<feature type="chain" id="PRO_5030654876" description="PSI-F" evidence="1">
    <location>
        <begin position="28"/>
        <end position="202"/>
    </location>
</feature>
<dbReference type="EMBL" id="HBEP01022651">
    <property type="protein sequence ID" value="CAD8493910.1"/>
    <property type="molecule type" value="Transcribed_RNA"/>
</dbReference>
<sequence length="202" mass="21421">MLITAGLTGLMARRTLLLGITAWQAHSVTMPASAAQRGAEDAYAPQRFDDTFVCAKRTPLGACAEQVKTVKPAAPAPLAPSGAVLAPTPVATAVPEESELIRGLLARSKENAEANAREVREKTLKNGLGGQFGPFSKDAPVMKPDGSFEIVRISALDRYKDKKWIVTGSNGLDEWVPGFDKAAAVAAETKKNAEKGKFLGIF</sequence>
<evidence type="ECO:0008006" key="3">
    <source>
        <dbReference type="Google" id="ProtNLM"/>
    </source>
</evidence>
<keyword evidence="1" id="KW-0732">Signal</keyword>
<feature type="signal peptide" evidence="1">
    <location>
        <begin position="1"/>
        <end position="27"/>
    </location>
</feature>
<proteinExistence type="predicted"/>
<evidence type="ECO:0000256" key="1">
    <source>
        <dbReference type="SAM" id="SignalP"/>
    </source>
</evidence>